<name>A0A8H6SC41_9AGAR</name>
<gene>
    <name evidence="2" type="ORF">MIND_01100300</name>
</gene>
<organism evidence="2 3">
    <name type="scientific">Mycena indigotica</name>
    <dbReference type="NCBI Taxonomy" id="2126181"/>
    <lineage>
        <taxon>Eukaryota</taxon>
        <taxon>Fungi</taxon>
        <taxon>Dikarya</taxon>
        <taxon>Basidiomycota</taxon>
        <taxon>Agaricomycotina</taxon>
        <taxon>Agaricomycetes</taxon>
        <taxon>Agaricomycetidae</taxon>
        <taxon>Agaricales</taxon>
        <taxon>Marasmiineae</taxon>
        <taxon>Mycenaceae</taxon>
        <taxon>Mycena</taxon>
    </lineage>
</organism>
<sequence>MKVDIEAPPGDRLGSAANIPGTAVGTDAAGHTTYVLDYKVTKDKLAYQTTLPGANNPTFVIEDVTFTETATVVAGTDYLSQTMDYVEFPGATQTIGYACTYSGSDVQCSGNPASTPKSTAALRKITLHINSGTAHAPSMVAAVAMLILSTMIVLLQG</sequence>
<dbReference type="AlphaFoldDB" id="A0A8H6SC41"/>
<comment type="caution">
    <text evidence="2">The sequence shown here is derived from an EMBL/GenBank/DDBJ whole genome shotgun (WGS) entry which is preliminary data.</text>
</comment>
<dbReference type="Proteomes" id="UP000636479">
    <property type="component" value="Unassembled WGS sequence"/>
</dbReference>
<reference evidence="2" key="1">
    <citation type="submission" date="2020-05" db="EMBL/GenBank/DDBJ databases">
        <title>Mycena genomes resolve the evolution of fungal bioluminescence.</title>
        <authorList>
            <person name="Tsai I.J."/>
        </authorList>
    </citation>
    <scope>NUCLEOTIDE SEQUENCE</scope>
    <source>
        <strain evidence="2">171206Taipei</strain>
    </source>
</reference>
<keyword evidence="1" id="KW-0472">Membrane</keyword>
<dbReference type="RefSeq" id="XP_037216965.1">
    <property type="nucleotide sequence ID" value="XM_037367571.1"/>
</dbReference>
<keyword evidence="1" id="KW-0812">Transmembrane</keyword>
<accession>A0A8H6SC41</accession>
<evidence type="ECO:0000313" key="3">
    <source>
        <dbReference type="Proteomes" id="UP000636479"/>
    </source>
</evidence>
<keyword evidence="3" id="KW-1185">Reference proteome</keyword>
<dbReference type="EMBL" id="JACAZF010000009">
    <property type="protein sequence ID" value="KAF7295602.1"/>
    <property type="molecule type" value="Genomic_DNA"/>
</dbReference>
<evidence type="ECO:0000256" key="1">
    <source>
        <dbReference type="SAM" id="Phobius"/>
    </source>
</evidence>
<dbReference type="GeneID" id="59350087"/>
<feature type="transmembrane region" description="Helical" evidence="1">
    <location>
        <begin position="134"/>
        <end position="155"/>
    </location>
</feature>
<dbReference type="OrthoDB" id="4991875at2759"/>
<protein>
    <submittedName>
        <fullName evidence="2">Uncharacterized protein</fullName>
    </submittedName>
</protein>
<proteinExistence type="predicted"/>
<evidence type="ECO:0000313" key="2">
    <source>
        <dbReference type="EMBL" id="KAF7295602.1"/>
    </source>
</evidence>
<keyword evidence="1" id="KW-1133">Transmembrane helix</keyword>